<gene>
    <name evidence="1" type="ORF">ACFR9U_01115</name>
</gene>
<evidence type="ECO:0000313" key="2">
    <source>
        <dbReference type="Proteomes" id="UP001597119"/>
    </source>
</evidence>
<dbReference type="EMBL" id="JBHUDJ010000001">
    <property type="protein sequence ID" value="MFD1585565.1"/>
    <property type="molecule type" value="Genomic_DNA"/>
</dbReference>
<dbReference type="Proteomes" id="UP001597119">
    <property type="component" value="Unassembled WGS sequence"/>
</dbReference>
<dbReference type="Pfam" id="PF24430">
    <property type="entry name" value="DUF7553"/>
    <property type="match status" value="1"/>
</dbReference>
<evidence type="ECO:0000313" key="1">
    <source>
        <dbReference type="EMBL" id="MFD1585565.1"/>
    </source>
</evidence>
<sequence length="92" mass="10152">MRGGQQRQPRGLQKANRQLLLASELTYEEDVAERLAGLAHQVGELASTDATESEAIETIGVQLQDLRSETHSDVHDAIVRAQELLLPYSQTV</sequence>
<name>A0ABD6C829_9EURY</name>
<dbReference type="AlphaFoldDB" id="A0ABD6C829"/>
<organism evidence="1 2">
    <name type="scientific">Halorientalis brevis</name>
    <dbReference type="NCBI Taxonomy" id="1126241"/>
    <lineage>
        <taxon>Archaea</taxon>
        <taxon>Methanobacteriati</taxon>
        <taxon>Methanobacteriota</taxon>
        <taxon>Stenosarchaea group</taxon>
        <taxon>Halobacteria</taxon>
        <taxon>Halobacteriales</taxon>
        <taxon>Haloarculaceae</taxon>
        <taxon>Halorientalis</taxon>
    </lineage>
</organism>
<reference evidence="1 2" key="1">
    <citation type="journal article" date="2019" name="Int. J. Syst. Evol. Microbiol.">
        <title>The Global Catalogue of Microorganisms (GCM) 10K type strain sequencing project: providing services to taxonomists for standard genome sequencing and annotation.</title>
        <authorList>
            <consortium name="The Broad Institute Genomics Platform"/>
            <consortium name="The Broad Institute Genome Sequencing Center for Infectious Disease"/>
            <person name="Wu L."/>
            <person name="Ma J."/>
        </authorList>
    </citation>
    <scope>NUCLEOTIDE SEQUENCE [LARGE SCALE GENOMIC DNA]</scope>
    <source>
        <strain evidence="1 2">CGMCC 1.12125</strain>
    </source>
</reference>
<dbReference type="RefSeq" id="WP_247378062.1">
    <property type="nucleotide sequence ID" value="NZ_JALLGV010000004.1"/>
</dbReference>
<proteinExistence type="predicted"/>
<comment type="caution">
    <text evidence="1">The sequence shown here is derived from an EMBL/GenBank/DDBJ whole genome shotgun (WGS) entry which is preliminary data.</text>
</comment>
<dbReference type="InterPro" id="IPR055975">
    <property type="entry name" value="DUF7553"/>
</dbReference>
<accession>A0ABD6C829</accession>
<protein>
    <submittedName>
        <fullName evidence="1">Uncharacterized protein</fullName>
    </submittedName>
</protein>
<keyword evidence="2" id="KW-1185">Reference proteome</keyword>